<dbReference type="AlphaFoldDB" id="A0A0M3IP26"/>
<keyword evidence="1" id="KW-1185">Reference proteome</keyword>
<evidence type="ECO:0000313" key="2">
    <source>
        <dbReference type="WBParaSite" id="ALUE_0002050401-mRNA-1"/>
    </source>
</evidence>
<dbReference type="WBParaSite" id="ALUE_0002050401-mRNA-1">
    <property type="protein sequence ID" value="ALUE_0002050401-mRNA-1"/>
    <property type="gene ID" value="ALUE_0002050401"/>
</dbReference>
<dbReference type="PANTHER" id="PTHR37976">
    <property type="entry name" value="PROTEIN CBG16927"/>
    <property type="match status" value="1"/>
</dbReference>
<proteinExistence type="predicted"/>
<dbReference type="PANTHER" id="PTHR37976:SF1">
    <property type="entry name" value="PROTEIN CBG16926"/>
    <property type="match status" value="1"/>
</dbReference>
<organism evidence="1 2">
    <name type="scientific">Ascaris lumbricoides</name>
    <name type="common">Giant roundworm</name>
    <dbReference type="NCBI Taxonomy" id="6252"/>
    <lineage>
        <taxon>Eukaryota</taxon>
        <taxon>Metazoa</taxon>
        <taxon>Ecdysozoa</taxon>
        <taxon>Nematoda</taxon>
        <taxon>Chromadorea</taxon>
        <taxon>Rhabditida</taxon>
        <taxon>Spirurina</taxon>
        <taxon>Ascaridomorpha</taxon>
        <taxon>Ascaridoidea</taxon>
        <taxon>Ascarididae</taxon>
        <taxon>Ascaris</taxon>
    </lineage>
</organism>
<dbReference type="Proteomes" id="UP000036681">
    <property type="component" value="Unplaced"/>
</dbReference>
<sequence length="119" mass="13853">MSIFATVYIFNTDVSKQMQTQAKIEAVYRRSKKSLFKGGHSLKSMSIFATVYIFNTDVSKQMQTQAKIEAVYRRSKKSLFKNEPLPPDVYWSLPFNMMIKKQRIFVACHKIYGNVRINA</sequence>
<accession>A0A0M3IP26</accession>
<evidence type="ECO:0000313" key="1">
    <source>
        <dbReference type="Proteomes" id="UP000036681"/>
    </source>
</evidence>
<name>A0A0M3IP26_ASCLU</name>
<reference evidence="2" key="1">
    <citation type="submission" date="2017-02" db="UniProtKB">
        <authorList>
            <consortium name="WormBaseParasite"/>
        </authorList>
    </citation>
    <scope>IDENTIFICATION</scope>
</reference>
<protein>
    <submittedName>
        <fullName evidence="2">Transposase</fullName>
    </submittedName>
</protein>